<evidence type="ECO:0000313" key="3">
    <source>
        <dbReference type="Proteomes" id="UP001589587"/>
    </source>
</evidence>
<keyword evidence="3" id="KW-1185">Reference proteome</keyword>
<feature type="region of interest" description="Disordered" evidence="1">
    <location>
        <begin position="520"/>
        <end position="543"/>
    </location>
</feature>
<evidence type="ECO:0000256" key="1">
    <source>
        <dbReference type="SAM" id="MobiDB-lite"/>
    </source>
</evidence>
<name>A0ABV5XRQ1_9NOCA</name>
<dbReference type="Pfam" id="PF13481">
    <property type="entry name" value="AAA_25"/>
    <property type="match status" value="1"/>
</dbReference>
<dbReference type="SUPFAM" id="SSF52540">
    <property type="entry name" value="P-loop containing nucleoside triphosphate hydrolases"/>
    <property type="match status" value="1"/>
</dbReference>
<gene>
    <name evidence="2" type="ORF">ACFFQ6_36260</name>
</gene>
<dbReference type="InterPro" id="IPR027417">
    <property type="entry name" value="P-loop_NTPase"/>
</dbReference>
<reference evidence="2 3" key="1">
    <citation type="submission" date="2024-09" db="EMBL/GenBank/DDBJ databases">
        <authorList>
            <person name="Sun Q."/>
            <person name="Mori K."/>
        </authorList>
    </citation>
    <scope>NUCLEOTIDE SEQUENCE [LARGE SCALE GENOMIC DNA]</scope>
    <source>
        <strain evidence="2 3">JCM 11411</strain>
    </source>
</reference>
<organism evidence="2 3">
    <name type="scientific">Rhodococcus baikonurensis</name>
    <dbReference type="NCBI Taxonomy" id="172041"/>
    <lineage>
        <taxon>Bacteria</taxon>
        <taxon>Bacillati</taxon>
        <taxon>Actinomycetota</taxon>
        <taxon>Actinomycetes</taxon>
        <taxon>Mycobacteriales</taxon>
        <taxon>Nocardiaceae</taxon>
        <taxon>Rhodococcus</taxon>
        <taxon>Rhodococcus erythropolis group</taxon>
    </lineage>
</organism>
<protein>
    <submittedName>
        <fullName evidence="2">AAA family ATPase</fullName>
    </submittedName>
</protein>
<proteinExistence type="predicted"/>
<accession>A0ABV5XRQ1</accession>
<comment type="caution">
    <text evidence="2">The sequence shown here is derived from an EMBL/GenBank/DDBJ whole genome shotgun (WGS) entry which is preliminary data.</text>
</comment>
<dbReference type="RefSeq" id="WP_378377293.1">
    <property type="nucleotide sequence ID" value="NZ_JBHMAS010000105.1"/>
</dbReference>
<dbReference type="EMBL" id="JBHMAS010000105">
    <property type="protein sequence ID" value="MFB9785156.1"/>
    <property type="molecule type" value="Genomic_DNA"/>
</dbReference>
<dbReference type="Proteomes" id="UP001589587">
    <property type="component" value="Unassembled WGS sequence"/>
</dbReference>
<evidence type="ECO:0000313" key="2">
    <source>
        <dbReference type="EMBL" id="MFB9785156.1"/>
    </source>
</evidence>
<sequence>MSRLIGLDNVAEYGKVAVRGKLIRHTVYVVEGGADTVAALVAAGILAVSVPQGWAAAGSVDWSPLALHPLAFVIPMDLDSDEESAVAEATAGIRARLGLDTARAKSPKAEPSAVPVPLGLDIAAEVRKHGNVRVDGLDVFTPTLTPKRRRRPITRMSDLPESTPTRWVYKHRLPRGHVSTLVGDEGIGKSLYWAMLAAPLTRGVGWPEMGLPVREPEDVIVCVTEDSDGDAKERLRVLNADLDHASVIPAHDIDPENPASLVEDIADYLDSGKRKVALVVVDMWLSTIDGKADVQKPAVARQQLDPWSQLAKNHDVAVVLVCHTNRTRAASARDRYGVTGELRKVARMNLFALEDPDTPGGLLVGPEKSNLLRSDTPADRFVIEAVRVAEATEDTDGTVPKLNYVCTAGKSIRELVENDAADEFEVIEMTDNAEHTLVALEALGGFATTSDITEYVSENFTKGVAGKTITRALTTALRAKQVAKGSKMDTDKRGRSIPRSYWYLPSTTRYDEDARTFTAVGNGPNPFGTPGPPSQPFATPSHL</sequence>
<dbReference type="Gene3D" id="3.40.50.300">
    <property type="entry name" value="P-loop containing nucleotide triphosphate hydrolases"/>
    <property type="match status" value="1"/>
</dbReference>